<dbReference type="AlphaFoldDB" id="A0A5V4YXI2"/>
<protein>
    <submittedName>
        <fullName evidence="2">Uncharacterized protein</fullName>
    </submittedName>
</protein>
<feature type="signal peptide" evidence="1">
    <location>
        <begin position="1"/>
        <end position="18"/>
    </location>
</feature>
<accession>A0A5V4YXI2</accession>
<comment type="caution">
    <text evidence="2">The sequence shown here is derived from an EMBL/GenBank/DDBJ whole genome shotgun (WGS) entry which is preliminary data.</text>
</comment>
<gene>
    <name evidence="2" type="ORF">CWK15_01215</name>
</gene>
<name>A0A5V4YXI2_SALER</name>
<sequence>MNKKLLALLVSSATQAHAVTYIDTLGNEYNSDKNLFGWLYVGQDSPYGTPKPSSLNITNGVTVSVNSDPADSSYLTGTGNVSIESSNLTVEGNGSALNVEDTKQPLCSAARWRLI</sequence>
<evidence type="ECO:0000256" key="1">
    <source>
        <dbReference type="SAM" id="SignalP"/>
    </source>
</evidence>
<evidence type="ECO:0000313" key="2">
    <source>
        <dbReference type="EMBL" id="EBU3910143.1"/>
    </source>
</evidence>
<organism evidence="2">
    <name type="scientific">Salmonella enterica</name>
    <name type="common">Salmonella choleraesuis</name>
    <dbReference type="NCBI Taxonomy" id="28901"/>
    <lineage>
        <taxon>Bacteria</taxon>
        <taxon>Pseudomonadati</taxon>
        <taxon>Pseudomonadota</taxon>
        <taxon>Gammaproteobacteria</taxon>
        <taxon>Enterobacterales</taxon>
        <taxon>Enterobacteriaceae</taxon>
        <taxon>Salmonella</taxon>
    </lineage>
</organism>
<keyword evidence="1" id="KW-0732">Signal</keyword>
<feature type="chain" id="PRO_5026023757" evidence="1">
    <location>
        <begin position="19"/>
        <end position="115"/>
    </location>
</feature>
<reference evidence="2" key="1">
    <citation type="submission" date="2018-07" db="EMBL/GenBank/DDBJ databases">
        <authorList>
            <consortium name="PulseNet: The National Subtyping Network for Foodborne Disease Surveillance"/>
            <person name="Tarr C.L."/>
            <person name="Trees E."/>
            <person name="Katz L.S."/>
            <person name="Carleton-Romer H.A."/>
            <person name="Stroika S."/>
            <person name="Kucerova Z."/>
            <person name="Roache K.F."/>
            <person name="Sabol A.L."/>
            <person name="Besser J."/>
            <person name="Gerner-Smidt P."/>
        </authorList>
    </citation>
    <scope>NUCLEOTIDE SEQUENCE</scope>
    <source>
        <strain evidence="2">PNUSAS029138</strain>
    </source>
</reference>
<dbReference type="EMBL" id="AAHBYH010000001">
    <property type="protein sequence ID" value="EBU3910143.1"/>
    <property type="molecule type" value="Genomic_DNA"/>
</dbReference>
<proteinExistence type="predicted"/>